<dbReference type="Proteomes" id="UP000320390">
    <property type="component" value="Chromosome"/>
</dbReference>
<dbReference type="EMBL" id="CP036434">
    <property type="protein sequence ID" value="QDV07479.1"/>
    <property type="molecule type" value="Genomic_DNA"/>
</dbReference>
<accession>A0A518ETR8</accession>
<name>A0A518ETR8_9BACT</name>
<keyword evidence="3" id="KW-1185">Reference proteome</keyword>
<feature type="transmembrane region" description="Helical" evidence="1">
    <location>
        <begin position="133"/>
        <end position="153"/>
    </location>
</feature>
<feature type="transmembrane region" description="Helical" evidence="1">
    <location>
        <begin position="237"/>
        <end position="255"/>
    </location>
</feature>
<dbReference type="RefSeq" id="WP_145198542.1">
    <property type="nucleotide sequence ID" value="NZ_CP036434.1"/>
</dbReference>
<evidence type="ECO:0000313" key="2">
    <source>
        <dbReference type="EMBL" id="QDV07479.1"/>
    </source>
</evidence>
<dbReference type="PANTHER" id="PTHR43471">
    <property type="entry name" value="ABC TRANSPORTER PERMEASE"/>
    <property type="match status" value="1"/>
</dbReference>
<keyword evidence="1" id="KW-0472">Membrane</keyword>
<keyword evidence="1" id="KW-1133">Transmembrane helix</keyword>
<sequence length="262" mass="28328">MTGALVVARRELTGLFMAPFTWIVLLVVLLLNGLLFNSYLVRSGGNITATLNASMSEGSFWVWMVFLPALLSMRLIAEESRNGTLEYLLTAPVGDLAVVVGKFLAATLFLGLVWTSALVYAGALDYVGGSPDWPAIIGTWVGTLLVSGLFVSIGMLASTFTATPLLAAFLSMVACVLWLTLPWLALLALSNVLPYFAETGAELKALSERAETVVGSMDAIGHFQRSFQVGVIDSAEVIFFFAWTGLFLFLTARSLEARRWRG</sequence>
<reference evidence="2 3" key="1">
    <citation type="submission" date="2019-02" db="EMBL/GenBank/DDBJ databases">
        <title>Deep-cultivation of Planctomycetes and their phenomic and genomic characterization uncovers novel biology.</title>
        <authorList>
            <person name="Wiegand S."/>
            <person name="Jogler M."/>
            <person name="Boedeker C."/>
            <person name="Pinto D."/>
            <person name="Vollmers J."/>
            <person name="Rivas-Marin E."/>
            <person name="Kohn T."/>
            <person name="Peeters S.H."/>
            <person name="Heuer A."/>
            <person name="Rast P."/>
            <person name="Oberbeckmann S."/>
            <person name="Bunk B."/>
            <person name="Jeske O."/>
            <person name="Meyerdierks A."/>
            <person name="Storesund J.E."/>
            <person name="Kallscheuer N."/>
            <person name="Luecker S."/>
            <person name="Lage O.M."/>
            <person name="Pohl T."/>
            <person name="Merkel B.J."/>
            <person name="Hornburger P."/>
            <person name="Mueller R.-W."/>
            <person name="Bruemmer F."/>
            <person name="Labrenz M."/>
            <person name="Spormann A.M."/>
            <person name="Op den Camp H."/>
            <person name="Overmann J."/>
            <person name="Amann R."/>
            <person name="Jetten M.S.M."/>
            <person name="Mascher T."/>
            <person name="Medema M.H."/>
            <person name="Devos D.P."/>
            <person name="Kaster A.-K."/>
            <person name="Ovreas L."/>
            <person name="Rohde M."/>
            <person name="Galperin M.Y."/>
            <person name="Jogler C."/>
        </authorList>
    </citation>
    <scope>NUCLEOTIDE SEQUENCE [LARGE SCALE GENOMIC DNA]</scope>
    <source>
        <strain evidence="2 3">Poly30</strain>
    </source>
</reference>
<dbReference type="Pfam" id="PF12679">
    <property type="entry name" value="ABC2_membrane_2"/>
    <property type="match status" value="1"/>
</dbReference>
<feature type="transmembrane region" description="Helical" evidence="1">
    <location>
        <begin position="165"/>
        <end position="186"/>
    </location>
</feature>
<feature type="transmembrane region" description="Helical" evidence="1">
    <location>
        <begin position="60"/>
        <end position="77"/>
    </location>
</feature>
<evidence type="ECO:0000313" key="3">
    <source>
        <dbReference type="Proteomes" id="UP000320390"/>
    </source>
</evidence>
<protein>
    <submittedName>
        <fullName evidence="2">ABC-2 family transporter protein</fullName>
    </submittedName>
</protein>
<evidence type="ECO:0000256" key="1">
    <source>
        <dbReference type="SAM" id="Phobius"/>
    </source>
</evidence>
<gene>
    <name evidence="2" type="ORF">Poly30_30050</name>
</gene>
<feature type="transmembrane region" description="Helical" evidence="1">
    <location>
        <begin position="12"/>
        <end position="40"/>
    </location>
</feature>
<keyword evidence="1" id="KW-0812">Transmembrane</keyword>
<dbReference type="OrthoDB" id="9794512at2"/>
<organism evidence="2 3">
    <name type="scientific">Saltatorellus ferox</name>
    <dbReference type="NCBI Taxonomy" id="2528018"/>
    <lineage>
        <taxon>Bacteria</taxon>
        <taxon>Pseudomonadati</taxon>
        <taxon>Planctomycetota</taxon>
        <taxon>Planctomycetia</taxon>
        <taxon>Planctomycetia incertae sedis</taxon>
        <taxon>Saltatorellus</taxon>
    </lineage>
</organism>
<dbReference type="GO" id="GO:0005886">
    <property type="term" value="C:plasma membrane"/>
    <property type="evidence" value="ECO:0007669"/>
    <property type="project" value="UniProtKB-SubCell"/>
</dbReference>
<dbReference type="AlphaFoldDB" id="A0A518ETR8"/>
<dbReference type="GO" id="GO:0140359">
    <property type="term" value="F:ABC-type transporter activity"/>
    <property type="evidence" value="ECO:0007669"/>
    <property type="project" value="InterPro"/>
</dbReference>
<proteinExistence type="predicted"/>
<feature type="transmembrane region" description="Helical" evidence="1">
    <location>
        <begin position="98"/>
        <end position="121"/>
    </location>
</feature>